<dbReference type="Pfam" id="PF19282">
    <property type="entry name" value="Exportin-T"/>
    <property type="match status" value="1"/>
</dbReference>
<evidence type="ECO:0000256" key="4">
    <source>
        <dbReference type="ARBA" id="ARBA00022490"/>
    </source>
</evidence>
<dbReference type="InterPro" id="IPR045546">
    <property type="entry name" value="Exportin-T_C"/>
</dbReference>
<keyword evidence="4 10" id="KW-0963">Cytoplasm</keyword>
<dbReference type="EMBL" id="AAZO01005622">
    <property type="status" value="NOT_ANNOTATED_CDS"/>
    <property type="molecule type" value="Genomic_DNA"/>
</dbReference>
<feature type="domain" description="Exportin-T C-terminal" evidence="12">
    <location>
        <begin position="328"/>
        <end position="884"/>
    </location>
</feature>
<dbReference type="GO" id="GO:0031267">
    <property type="term" value="F:small GTPase binding"/>
    <property type="evidence" value="ECO:0007669"/>
    <property type="project" value="InterPro"/>
</dbReference>
<name>E0VVC8_PEDHC</name>
<evidence type="ECO:0000256" key="2">
    <source>
        <dbReference type="ARBA" id="ARBA00018928"/>
    </source>
</evidence>
<dbReference type="InterPro" id="IPR016024">
    <property type="entry name" value="ARM-type_fold"/>
</dbReference>
<evidence type="ECO:0000256" key="7">
    <source>
        <dbReference type="ARBA" id="ARBA00023242"/>
    </source>
</evidence>
<organism>
    <name type="scientific">Pediculus humanus subsp. corporis</name>
    <name type="common">Body louse</name>
    <dbReference type="NCBI Taxonomy" id="121224"/>
    <lineage>
        <taxon>Eukaryota</taxon>
        <taxon>Metazoa</taxon>
        <taxon>Ecdysozoa</taxon>
        <taxon>Arthropoda</taxon>
        <taxon>Hexapoda</taxon>
        <taxon>Insecta</taxon>
        <taxon>Pterygota</taxon>
        <taxon>Neoptera</taxon>
        <taxon>Paraneoptera</taxon>
        <taxon>Psocodea</taxon>
        <taxon>Troctomorpha</taxon>
        <taxon>Phthiraptera</taxon>
        <taxon>Anoplura</taxon>
        <taxon>Pediculidae</taxon>
        <taxon>Pediculus</taxon>
    </lineage>
</organism>
<dbReference type="VEuPathDB" id="VectorBase:PHUM461830"/>
<reference evidence="13" key="2">
    <citation type="submission" date="2007-04" db="EMBL/GenBank/DDBJ databases">
        <title>The genome of the human body louse.</title>
        <authorList>
            <consortium name="The Human Body Louse Genome Consortium"/>
            <person name="Kirkness E."/>
            <person name="Walenz B."/>
            <person name="Hass B."/>
            <person name="Bruggner R."/>
            <person name="Strausberg R."/>
        </authorList>
    </citation>
    <scope>NUCLEOTIDE SEQUENCE</scope>
    <source>
        <strain evidence="13">USDA</strain>
    </source>
</reference>
<dbReference type="InterPro" id="IPR011989">
    <property type="entry name" value="ARM-like"/>
</dbReference>
<keyword evidence="15" id="KW-1185">Reference proteome</keyword>
<dbReference type="Proteomes" id="UP000009046">
    <property type="component" value="Unassembled WGS sequence"/>
</dbReference>
<dbReference type="InParanoid" id="E0VVC8"/>
<dbReference type="PANTHER" id="PTHR15952">
    <property type="entry name" value="EXPORTIN-T/LOS1"/>
    <property type="match status" value="1"/>
</dbReference>
<evidence type="ECO:0000259" key="12">
    <source>
        <dbReference type="Pfam" id="PF19282"/>
    </source>
</evidence>
<keyword evidence="7 10" id="KW-0539">Nucleus</keyword>
<accession>E0VVC8</accession>
<protein>
    <recommendedName>
        <fullName evidence="2 10">Exportin-T</fullName>
    </recommendedName>
    <alternativeName>
        <fullName evidence="8 10">Exportin(tRNA)</fullName>
    </alternativeName>
    <alternativeName>
        <fullName evidence="9 10">tRNA exportin</fullName>
    </alternativeName>
</protein>
<keyword evidence="6 10" id="KW-0694">RNA-binding</keyword>
<evidence type="ECO:0000256" key="8">
    <source>
        <dbReference type="ARBA" id="ARBA00029784"/>
    </source>
</evidence>
<proteinExistence type="inferred from homology"/>
<dbReference type="PANTHER" id="PTHR15952:SF11">
    <property type="entry name" value="EXPORTIN-T"/>
    <property type="match status" value="1"/>
</dbReference>
<dbReference type="HOGENOM" id="CLU_004414_0_1_1"/>
<dbReference type="eggNOG" id="KOG2021">
    <property type="taxonomic scope" value="Eukaryota"/>
</dbReference>
<comment type="subcellular location">
    <subcellularLocation>
        <location evidence="1 10">Cytoplasm</location>
    </subcellularLocation>
    <subcellularLocation>
        <location evidence="10">Nucleus</location>
    </subcellularLocation>
    <text evidence="10">Shuttles between the nucleus and the cytoplasm.</text>
</comment>
<evidence type="ECO:0000256" key="9">
    <source>
        <dbReference type="ARBA" id="ARBA00032199"/>
    </source>
</evidence>
<dbReference type="InterPro" id="IPR013598">
    <property type="entry name" value="Exportin-1/Importin-b-like"/>
</dbReference>
<dbReference type="Gene3D" id="1.25.10.10">
    <property type="entry name" value="Leucine-rich Repeat Variant"/>
    <property type="match status" value="1"/>
</dbReference>
<comment type="function">
    <text evidence="10">tRNA nucleus export receptor which facilitates tRNA translocation across the nuclear pore complex.</text>
</comment>
<dbReference type="InterPro" id="IPR040017">
    <property type="entry name" value="XPOT"/>
</dbReference>
<dbReference type="SUPFAM" id="SSF48371">
    <property type="entry name" value="ARM repeat"/>
    <property type="match status" value="1"/>
</dbReference>
<evidence type="ECO:0000313" key="15">
    <source>
        <dbReference type="Proteomes" id="UP000009046"/>
    </source>
</evidence>
<dbReference type="EMBL" id="DS235809">
    <property type="protein sequence ID" value="EEB17334.1"/>
    <property type="molecule type" value="Genomic_DNA"/>
</dbReference>
<evidence type="ECO:0000256" key="6">
    <source>
        <dbReference type="ARBA" id="ARBA00022884"/>
    </source>
</evidence>
<dbReference type="OrthoDB" id="26399at2759"/>
<reference evidence="14" key="3">
    <citation type="submission" date="2021-02" db="UniProtKB">
        <authorList>
            <consortium name="EnsemblMetazoa"/>
        </authorList>
    </citation>
    <scope>IDENTIFICATION</scope>
    <source>
        <strain evidence="14">USDA</strain>
    </source>
</reference>
<dbReference type="RefSeq" id="XP_002430072.1">
    <property type="nucleotide sequence ID" value="XM_002430027.1"/>
</dbReference>
<feature type="domain" description="Exportin-1/Importin-beta-like" evidence="11">
    <location>
        <begin position="107"/>
        <end position="258"/>
    </location>
</feature>
<evidence type="ECO:0000313" key="13">
    <source>
        <dbReference type="EMBL" id="EEB17334.1"/>
    </source>
</evidence>
<keyword evidence="5 10" id="KW-0820">tRNA-binding</keyword>
<dbReference type="GO" id="GO:0005737">
    <property type="term" value="C:cytoplasm"/>
    <property type="evidence" value="ECO:0007669"/>
    <property type="project" value="UniProtKB-SubCell"/>
</dbReference>
<dbReference type="EnsemblMetazoa" id="PHUM461830-RA">
    <property type="protein sequence ID" value="PHUM461830-PA"/>
    <property type="gene ID" value="PHUM461830"/>
</dbReference>
<evidence type="ECO:0000256" key="3">
    <source>
        <dbReference type="ARBA" id="ARBA00022448"/>
    </source>
</evidence>
<evidence type="ECO:0000313" key="14">
    <source>
        <dbReference type="EnsemblMetazoa" id="PHUM461830-PA"/>
    </source>
</evidence>
<evidence type="ECO:0000256" key="10">
    <source>
        <dbReference type="RuleBase" id="RU366037"/>
    </source>
</evidence>
<dbReference type="STRING" id="121224.E0VVC8"/>
<reference evidence="13" key="1">
    <citation type="submission" date="2007-04" db="EMBL/GenBank/DDBJ databases">
        <title>Annotation of Pediculus humanus corporis strain USDA.</title>
        <authorList>
            <person name="Kirkness E."/>
            <person name="Hannick L."/>
            <person name="Hass B."/>
            <person name="Bruggner R."/>
            <person name="Lawson D."/>
            <person name="Bidwell S."/>
            <person name="Joardar V."/>
            <person name="Caler E."/>
            <person name="Walenz B."/>
            <person name="Inman J."/>
            <person name="Schobel S."/>
            <person name="Galinsky K."/>
            <person name="Amedeo P."/>
            <person name="Strausberg R."/>
        </authorList>
    </citation>
    <scope>NUCLEOTIDE SEQUENCE</scope>
    <source>
        <strain evidence="13">USDA</strain>
    </source>
</reference>
<keyword evidence="3 10" id="KW-0813">Transport</keyword>
<dbReference type="AlphaFoldDB" id="E0VVC8"/>
<evidence type="ECO:0000256" key="1">
    <source>
        <dbReference type="ARBA" id="ARBA00004496"/>
    </source>
</evidence>
<evidence type="ECO:0000259" key="11">
    <source>
        <dbReference type="Pfam" id="PF08389"/>
    </source>
</evidence>
<dbReference type="GO" id="GO:0016363">
    <property type="term" value="C:nuclear matrix"/>
    <property type="evidence" value="ECO:0007669"/>
    <property type="project" value="TreeGrafter"/>
</dbReference>
<dbReference type="OMA" id="CALIDCH"/>
<gene>
    <name evidence="14" type="primary">8238439</name>
    <name evidence="13" type="ORF">Phum_PHUM461830</name>
</gene>
<dbReference type="GO" id="GO:0071528">
    <property type="term" value="P:tRNA re-export from nucleus"/>
    <property type="evidence" value="ECO:0007669"/>
    <property type="project" value="UniProtKB-UniRule"/>
</dbReference>
<dbReference type="GeneID" id="8238439"/>
<comment type="similarity">
    <text evidence="10">Belongs to the exportin family.</text>
</comment>
<dbReference type="Pfam" id="PF08389">
    <property type="entry name" value="Xpo1"/>
    <property type="match status" value="1"/>
</dbReference>
<dbReference type="GO" id="GO:0000049">
    <property type="term" value="F:tRNA binding"/>
    <property type="evidence" value="ECO:0007669"/>
    <property type="project" value="UniProtKB-UniRule"/>
</dbReference>
<evidence type="ECO:0000256" key="5">
    <source>
        <dbReference type="ARBA" id="ARBA00022555"/>
    </source>
</evidence>
<dbReference type="GO" id="GO:0005643">
    <property type="term" value="C:nuclear pore"/>
    <property type="evidence" value="ECO:0007669"/>
    <property type="project" value="TreeGrafter"/>
</dbReference>
<dbReference type="CTD" id="8238439"/>
<dbReference type="KEGG" id="phu:Phum_PHUM461830"/>
<sequence>MPTIEEFQKVALLYTSGNPNDREIANQLVHYIRNHPRSYQIAVQMYTSYLNTNQPEMLEWTKFFCLQIINDYIESNYKEIPIAELSCIKNFMNSWLRNEVNNPSSFLIKHKMAVLFLTFFLLEFPMTWPTFFEDLLQTCNIGRETVDNFLRVLIYICDEIGERDTPFKDELHKRNTNLKDAMREGNILQLIFKKIQEILVIGGNGVCLDVEITKSALIIIEKYVSWIDIDLVANNEMFSNIINILNYKEVKHQAIDCIHEIIYKGMLPPNKFHTIQVISKALLFNDRYYDDVEYESHVGRLLNTIGLELLKIMTKIAPETSIEGQCVTTILHKCIEIMFNFLACEFDDVSITVIEFAKAYLHVTRSNKVYSGVSVYTDLELYFVKALLEVVVLRMRYTEDYNFVNDGELEADFQEYRKGLNVIFENIAIFNKSLVLDLVEQYVARTVVMWNTDKSVPFNEIEVACHLYYLLGESLPVEKGYNHFTSPSLRVKMTEIMNSILKTDLSTHPHYVVCLYFFEIICRFDKYFKVQNDPKLLWNVITAFLTERGMRHPNVRVRSRLAFLFSRFVRTLKDELKIYSREILGLMEPLLLRPNNMFQNPFLSHDDQLYVYETVCFLVLNLPESSTEINEKAEHFKSLLAPLKHHIEMCRTAYMTEQDERKRAIFMEEISHHIAIAGRCSKAFTCRKSMQEEGVVDIFLELMMLFISLVHVSLDKSVIDAAVKQYLHRMIICLEQDMLPSTPRIFLAFTKVPNPAVINDFLSLLMQMVNRFKVNLYDCLMTFHGSLFNAIDKALDDRFILENNQIDENVIRDKLTLRRSYYQLVLSMFNNNLGEIFQVEEVFKFFVKDILYVLNNETDPLLQKNAFHLIRKTMEIWNNENYHEIVFKTFVPSFFKCLSTGLLFDSPESTFSSAADEAVRLIMFLHKQNVS</sequence>